<evidence type="ECO:0000313" key="2">
    <source>
        <dbReference type="EMBL" id="KAA8883011.1"/>
    </source>
</evidence>
<dbReference type="Gene3D" id="1.10.1200.10">
    <property type="entry name" value="ACP-like"/>
    <property type="match status" value="1"/>
</dbReference>
<evidence type="ECO:0000313" key="3">
    <source>
        <dbReference type="Proteomes" id="UP000323876"/>
    </source>
</evidence>
<dbReference type="InterPro" id="IPR009081">
    <property type="entry name" value="PP-bd_ACP"/>
</dbReference>
<dbReference type="OrthoDB" id="9811033at2"/>
<evidence type="ECO:0000259" key="1">
    <source>
        <dbReference type="PROSITE" id="PS50075"/>
    </source>
</evidence>
<organism evidence="2 3">
    <name type="scientific">Nocardia colli</name>
    <dbReference type="NCBI Taxonomy" id="2545717"/>
    <lineage>
        <taxon>Bacteria</taxon>
        <taxon>Bacillati</taxon>
        <taxon>Actinomycetota</taxon>
        <taxon>Actinomycetes</taxon>
        <taxon>Mycobacteriales</taxon>
        <taxon>Nocardiaceae</taxon>
        <taxon>Nocardia</taxon>
    </lineage>
</organism>
<keyword evidence="3" id="KW-1185">Reference proteome</keyword>
<feature type="domain" description="Carrier" evidence="1">
    <location>
        <begin position="8"/>
        <end position="85"/>
    </location>
</feature>
<proteinExistence type="predicted"/>
<sequence length="90" mass="9882">MCERRRCNMATDLMEQLLELFAEVVGEPAAHGPDTVRGDMDTWDSLAQVRLVYAVERAFAVELPESTLTGEPSLAEIADSVSAAQQERVS</sequence>
<comment type="caution">
    <text evidence="2">The sequence shown here is derived from an EMBL/GenBank/DDBJ whole genome shotgun (WGS) entry which is preliminary data.</text>
</comment>
<reference evidence="2 3" key="1">
    <citation type="submission" date="2019-09" db="EMBL/GenBank/DDBJ databases">
        <authorList>
            <person name="Wang X."/>
        </authorList>
    </citation>
    <scope>NUCLEOTIDE SEQUENCE [LARGE SCALE GENOMIC DNA]</scope>
    <source>
        <strain evidence="2 3">CICC 11023</strain>
    </source>
</reference>
<dbReference type="PROSITE" id="PS50075">
    <property type="entry name" value="CARRIER"/>
    <property type="match status" value="1"/>
</dbReference>
<protein>
    <submittedName>
        <fullName evidence="2">Acyl carrier protein</fullName>
    </submittedName>
</protein>
<dbReference type="Pfam" id="PF00550">
    <property type="entry name" value="PP-binding"/>
    <property type="match status" value="1"/>
</dbReference>
<name>A0A5N0E5U1_9NOCA</name>
<dbReference type="InterPro" id="IPR036736">
    <property type="entry name" value="ACP-like_sf"/>
</dbReference>
<dbReference type="Proteomes" id="UP000323876">
    <property type="component" value="Unassembled WGS sequence"/>
</dbReference>
<gene>
    <name evidence="2" type="ORF">F3087_38050</name>
</gene>
<dbReference type="SUPFAM" id="SSF47336">
    <property type="entry name" value="ACP-like"/>
    <property type="match status" value="1"/>
</dbReference>
<dbReference type="EMBL" id="VXLC01000027">
    <property type="protein sequence ID" value="KAA8883011.1"/>
    <property type="molecule type" value="Genomic_DNA"/>
</dbReference>
<dbReference type="AlphaFoldDB" id="A0A5N0E5U1"/>
<accession>A0A5N0E5U1</accession>